<proteinExistence type="predicted"/>
<evidence type="ECO:0000313" key="2">
    <source>
        <dbReference type="EMBL" id="SUQ26029.1"/>
    </source>
</evidence>
<accession>A0A380S852</accession>
<name>A0A380S852_FIBSU</name>
<dbReference type="EMBL" id="UHJL01000006">
    <property type="protein sequence ID" value="SUQ26029.1"/>
    <property type="molecule type" value="Genomic_DNA"/>
</dbReference>
<evidence type="ECO:0000259" key="1">
    <source>
        <dbReference type="PROSITE" id="PS51379"/>
    </source>
</evidence>
<dbReference type="OMA" id="WIEEGCT"/>
<dbReference type="RefSeq" id="WP_014546849.1">
    <property type="nucleotide sequence ID" value="NZ_CACZHM010000017.1"/>
</dbReference>
<sequence length="65" mass="6928">MAITKVWLDESSDECVSCGACEATCDAVFSVPEKMVVKEGVDFSAYENEIKDAADSCPAGVIKFS</sequence>
<dbReference type="Gene3D" id="3.30.70.20">
    <property type="match status" value="1"/>
</dbReference>
<dbReference type="InterPro" id="IPR017896">
    <property type="entry name" value="4Fe4S_Fe-S-bd"/>
</dbReference>
<dbReference type="Proteomes" id="UP000255423">
    <property type="component" value="Unassembled WGS sequence"/>
</dbReference>
<protein>
    <submittedName>
        <fullName evidence="2">Ferredoxin</fullName>
    </submittedName>
</protein>
<organism evidence="2 3">
    <name type="scientific">Fibrobacter succinogenes</name>
    <name type="common">Bacteroides succinogenes</name>
    <dbReference type="NCBI Taxonomy" id="833"/>
    <lineage>
        <taxon>Bacteria</taxon>
        <taxon>Pseudomonadati</taxon>
        <taxon>Fibrobacterota</taxon>
        <taxon>Fibrobacteria</taxon>
        <taxon>Fibrobacterales</taxon>
        <taxon>Fibrobacteraceae</taxon>
        <taxon>Fibrobacter</taxon>
    </lineage>
</organism>
<dbReference type="AlphaFoldDB" id="A0A380S852"/>
<feature type="domain" description="4Fe-4S ferredoxin-type" evidence="1">
    <location>
        <begin position="4"/>
        <end position="34"/>
    </location>
</feature>
<reference evidence="2 3" key="1">
    <citation type="submission" date="2017-08" db="EMBL/GenBank/DDBJ databases">
        <authorList>
            <person name="de Groot N.N."/>
        </authorList>
    </citation>
    <scope>NUCLEOTIDE SEQUENCE [LARGE SCALE GENOMIC DNA]</scope>
    <source>
        <strain evidence="2 3">HM2</strain>
    </source>
</reference>
<evidence type="ECO:0000313" key="3">
    <source>
        <dbReference type="Proteomes" id="UP000255423"/>
    </source>
</evidence>
<dbReference type="PROSITE" id="PS51379">
    <property type="entry name" value="4FE4S_FER_2"/>
    <property type="match status" value="1"/>
</dbReference>
<gene>
    <name evidence="2" type="ORF">SAMN05661053_2834</name>
</gene>
<dbReference type="SUPFAM" id="SSF54862">
    <property type="entry name" value="4Fe-4S ferredoxins"/>
    <property type="match status" value="1"/>
</dbReference>
<dbReference type="Pfam" id="PF13370">
    <property type="entry name" value="Fer4_13"/>
    <property type="match status" value="1"/>
</dbReference>